<evidence type="ECO:0000313" key="8">
    <source>
        <dbReference type="EMBL" id="TCO69550.1"/>
    </source>
</evidence>
<accession>A0A4V2S9X7</accession>
<keyword evidence="3 7" id="KW-0732">Signal</keyword>
<comment type="similarity">
    <text evidence="1">Belongs to the EcnA/EcnB lipoprotein family.</text>
</comment>
<comment type="caution">
    <text evidence="8">The sequence shown here is derived from an EMBL/GenBank/DDBJ whole genome shotgun (WGS) entry which is preliminary data.</text>
</comment>
<dbReference type="GO" id="GO:0016020">
    <property type="term" value="C:membrane"/>
    <property type="evidence" value="ECO:0007669"/>
    <property type="project" value="InterPro"/>
</dbReference>
<evidence type="ECO:0000256" key="6">
    <source>
        <dbReference type="ARBA" id="ARBA00023288"/>
    </source>
</evidence>
<evidence type="ECO:0000256" key="4">
    <source>
        <dbReference type="ARBA" id="ARBA00023136"/>
    </source>
</evidence>
<keyword evidence="9" id="KW-1185">Reference proteome</keyword>
<feature type="signal peptide" evidence="7">
    <location>
        <begin position="1"/>
        <end position="18"/>
    </location>
</feature>
<name>A0A4V2S9X7_9RHOB</name>
<dbReference type="EMBL" id="SLWW01000014">
    <property type="protein sequence ID" value="TCO69550.1"/>
    <property type="molecule type" value="Genomic_DNA"/>
</dbReference>
<feature type="chain" id="PRO_5020863943" evidence="7">
    <location>
        <begin position="19"/>
        <end position="46"/>
    </location>
</feature>
<evidence type="ECO:0000256" key="7">
    <source>
        <dbReference type="SAM" id="SignalP"/>
    </source>
</evidence>
<dbReference type="AlphaFoldDB" id="A0A4V2S9X7"/>
<dbReference type="InterPro" id="IPR012556">
    <property type="entry name" value="Entericidin"/>
</dbReference>
<gene>
    <name evidence="8" type="ORF">EV655_1141</name>
</gene>
<proteinExistence type="inferred from homology"/>
<dbReference type="PROSITE" id="PS51257">
    <property type="entry name" value="PROKAR_LIPOPROTEIN"/>
    <property type="match status" value="1"/>
</dbReference>
<protein>
    <submittedName>
        <fullName evidence="8">Putative small secreted protein</fullName>
    </submittedName>
</protein>
<evidence type="ECO:0000256" key="2">
    <source>
        <dbReference type="ARBA" id="ARBA00022475"/>
    </source>
</evidence>
<keyword evidence="6" id="KW-0449">Lipoprotein</keyword>
<dbReference type="Proteomes" id="UP000295142">
    <property type="component" value="Unassembled WGS sequence"/>
</dbReference>
<organism evidence="8 9">
    <name type="scientific">Rhodovulum euryhalinum</name>
    <dbReference type="NCBI Taxonomy" id="35805"/>
    <lineage>
        <taxon>Bacteria</taxon>
        <taxon>Pseudomonadati</taxon>
        <taxon>Pseudomonadota</taxon>
        <taxon>Alphaproteobacteria</taxon>
        <taxon>Rhodobacterales</taxon>
        <taxon>Paracoccaceae</taxon>
        <taxon>Rhodovulum</taxon>
    </lineage>
</organism>
<keyword evidence="2" id="KW-1003">Cell membrane</keyword>
<reference evidence="8 9" key="1">
    <citation type="submission" date="2019-03" db="EMBL/GenBank/DDBJ databases">
        <title>Genomic Encyclopedia of Type Strains, Phase IV (KMG-IV): sequencing the most valuable type-strain genomes for metagenomic binning, comparative biology and taxonomic classification.</title>
        <authorList>
            <person name="Goeker M."/>
        </authorList>
    </citation>
    <scope>NUCLEOTIDE SEQUENCE [LARGE SCALE GENOMIC DNA]</scope>
    <source>
        <strain evidence="8 9">DSM 4868</strain>
    </source>
</reference>
<evidence type="ECO:0000256" key="3">
    <source>
        <dbReference type="ARBA" id="ARBA00022729"/>
    </source>
</evidence>
<dbReference type="GO" id="GO:0009636">
    <property type="term" value="P:response to toxic substance"/>
    <property type="evidence" value="ECO:0007669"/>
    <property type="project" value="InterPro"/>
</dbReference>
<sequence length="46" mass="4819">MKFGLLLSLTLTALVGLAACETIEGAGRDIENAGQSIETEAQQAQR</sequence>
<dbReference type="Pfam" id="PF08085">
    <property type="entry name" value="Entericidin"/>
    <property type="match status" value="1"/>
</dbReference>
<evidence type="ECO:0000256" key="5">
    <source>
        <dbReference type="ARBA" id="ARBA00023139"/>
    </source>
</evidence>
<keyword evidence="4" id="KW-0472">Membrane</keyword>
<evidence type="ECO:0000256" key="1">
    <source>
        <dbReference type="ARBA" id="ARBA00010296"/>
    </source>
</evidence>
<keyword evidence="5" id="KW-0564">Palmitate</keyword>
<dbReference type="RefSeq" id="WP_132546202.1">
    <property type="nucleotide sequence ID" value="NZ_SLWW01000014.1"/>
</dbReference>
<evidence type="ECO:0000313" key="9">
    <source>
        <dbReference type="Proteomes" id="UP000295142"/>
    </source>
</evidence>